<dbReference type="GO" id="GO:0005634">
    <property type="term" value="C:nucleus"/>
    <property type="evidence" value="ECO:0000318"/>
    <property type="project" value="GO_Central"/>
</dbReference>
<dbReference type="InParanoid" id="Q9U3S8"/>
<feature type="domain" description="BED-type" evidence="8">
    <location>
        <begin position="6"/>
        <end position="65"/>
    </location>
</feature>
<dbReference type="GeneID" id="178042"/>
<dbReference type="SMART" id="SM00355">
    <property type="entry name" value="ZnF_C2H2"/>
    <property type="match status" value="2"/>
</dbReference>
<dbReference type="STRING" id="6239.B0035.1b.1"/>
<dbReference type="GO" id="GO:0008270">
    <property type="term" value="F:zinc ion binding"/>
    <property type="evidence" value="ECO:0007669"/>
    <property type="project" value="UniProtKB-KW"/>
</dbReference>
<dbReference type="SMR" id="Q9U3S8"/>
<name>Q9U3S8_CAEEL</name>
<dbReference type="EMBL" id="BX284604">
    <property type="protein sequence ID" value="CAB63428.1"/>
    <property type="molecule type" value="Genomic_DNA"/>
</dbReference>
<dbReference type="WormBase" id="B0035.1b">
    <property type="protein sequence ID" value="CE05159"/>
    <property type="gene ID" value="WBGene00007105"/>
    <property type="gene designation" value="znf-207"/>
</dbReference>
<evidence type="ECO:0000313" key="10">
    <source>
        <dbReference type="Proteomes" id="UP000001940"/>
    </source>
</evidence>
<evidence type="ECO:0000313" key="9">
    <source>
        <dbReference type="EMBL" id="CAB63428.1"/>
    </source>
</evidence>
<sequence>MGRKKKKVDKPWCWYCNREFDDEKILIQHQKAKHFKCHICHKKLFSGPGLSIHCMQVHKETIDKIPAAVHGRDNIHVEIYGMQGIPSGAYRGAADEEPDEKRSRMDNGPPMPTPMPFPQHFPFPGMPPMPSGPPPPSMAYGMPPMPSGMMPPRGMPGAYPPPRGYPPAPAPGVYMPPPGMPGAYPPPRMPIGHGPPGGPPMPGPPQRSRFDQPDGGDRWGPPMRGVPRTPPYENEHEHQDYQAPDDYNQGGYDDRFREGDRGGPPGGSRFDQVKAELKEEIVEPNNGPPTTSSGAAAASAAAVVASKLGSRTRIVYPDDHSLSLEERRVKMLFEKRSNPYH</sequence>
<dbReference type="eggNOG" id="KOG2893">
    <property type="taxonomic scope" value="Eukaryota"/>
</dbReference>
<evidence type="ECO:0000256" key="3">
    <source>
        <dbReference type="ARBA" id="ARBA00022771"/>
    </source>
</evidence>
<protein>
    <submittedName>
        <fullName evidence="9">BED-type domain-containing protein</fullName>
    </submittedName>
</protein>
<dbReference type="AlphaFoldDB" id="Q9U3S8"/>
<evidence type="ECO:0000256" key="1">
    <source>
        <dbReference type="ARBA" id="ARBA00004123"/>
    </source>
</evidence>
<dbReference type="Proteomes" id="UP000001940">
    <property type="component" value="Chromosome IV"/>
</dbReference>
<evidence type="ECO:0000256" key="4">
    <source>
        <dbReference type="ARBA" id="ARBA00022833"/>
    </source>
</evidence>
<dbReference type="ExpressionAtlas" id="Q9U3S8">
    <property type="expression patterns" value="baseline and differential"/>
</dbReference>
<dbReference type="PROSITE" id="PS00028">
    <property type="entry name" value="ZINC_FINGER_C2H2_1"/>
    <property type="match status" value="2"/>
</dbReference>
<dbReference type="AGR" id="WB:WBGene00007105"/>
<dbReference type="GO" id="GO:0003677">
    <property type="term" value="F:DNA binding"/>
    <property type="evidence" value="ECO:0007669"/>
    <property type="project" value="InterPro"/>
</dbReference>
<evidence type="ECO:0000259" key="8">
    <source>
        <dbReference type="PROSITE" id="PS50808"/>
    </source>
</evidence>
<dbReference type="KEGG" id="cel:CELE_B0035.1"/>
<feature type="compositionally biased region" description="Pro residues" evidence="7">
    <location>
        <begin position="196"/>
        <end position="205"/>
    </location>
</feature>
<dbReference type="PROSITE" id="PS50808">
    <property type="entry name" value="ZF_BED"/>
    <property type="match status" value="1"/>
</dbReference>
<dbReference type="RefSeq" id="NP_502124.1">
    <property type="nucleotide sequence ID" value="NM_069723.6"/>
</dbReference>
<comment type="subcellular location">
    <subcellularLocation>
        <location evidence="1">Nucleus</location>
    </subcellularLocation>
</comment>
<evidence type="ECO:0007829" key="12">
    <source>
        <dbReference type="PeptideAtlas" id="Q9U3S8"/>
    </source>
</evidence>
<keyword evidence="4" id="KW-0862">Zinc</keyword>
<dbReference type="OrthoDB" id="1306014at2759"/>
<dbReference type="PaxDb" id="6239-B0035.1b"/>
<dbReference type="PeptideAtlas" id="Q9U3S8"/>
<dbReference type="Bgee" id="WBGene00007105">
    <property type="expression patterns" value="Expressed in embryo and 4 other cell types or tissues"/>
</dbReference>
<dbReference type="CTD" id="178042"/>
<keyword evidence="3 6" id="KW-0863">Zinc-finger</keyword>
<dbReference type="PANTHER" id="PTHR23215:SF0">
    <property type="entry name" value="BUB3-INTERACTING AND GLEBS MOTIF-CONTAINING PROTEIN ZNF207"/>
    <property type="match status" value="1"/>
</dbReference>
<gene>
    <name evidence="9 11" type="primary">znf-207</name>
    <name evidence="11" type="ORF">B0035.1</name>
    <name evidence="9" type="ORF">CELE_B0035.1</name>
</gene>
<evidence type="ECO:0000256" key="6">
    <source>
        <dbReference type="PROSITE-ProRule" id="PRU00027"/>
    </source>
</evidence>
<keyword evidence="12" id="KW-1267">Proteomics identification</keyword>
<dbReference type="IntAct" id="Q9U3S8">
    <property type="interactions" value="9"/>
</dbReference>
<keyword evidence="2" id="KW-0479">Metal-binding</keyword>
<dbReference type="CDD" id="cd20908">
    <property type="entry name" value="SUF4-like"/>
    <property type="match status" value="1"/>
</dbReference>
<evidence type="ECO:0000256" key="7">
    <source>
        <dbReference type="SAM" id="MobiDB-lite"/>
    </source>
</evidence>
<accession>Q9U3S8</accession>
<keyword evidence="5" id="KW-0539">Nucleus</keyword>
<feature type="region of interest" description="Disordered" evidence="7">
    <location>
        <begin position="185"/>
        <end position="270"/>
    </location>
</feature>
<dbReference type="UCSC" id="B0035.1a">
    <property type="organism name" value="c. elegans"/>
</dbReference>
<reference evidence="9 10" key="1">
    <citation type="journal article" date="1998" name="Science">
        <title>Genome sequence of the nematode C. elegans: a platform for investigating biology.</title>
        <authorList>
            <consortium name="The C. elegans sequencing consortium"/>
            <person name="Sulson J.E."/>
            <person name="Waterston R."/>
        </authorList>
    </citation>
    <scope>NUCLEOTIDE SEQUENCE [LARGE SCALE GENOMIC DNA]</scope>
    <source>
        <strain evidence="9 10">Bristol N2</strain>
    </source>
</reference>
<dbReference type="PANTHER" id="PTHR23215">
    <property type="entry name" value="ZINC FINGER PROTEIN 207"/>
    <property type="match status" value="1"/>
</dbReference>
<dbReference type="InterPro" id="IPR013087">
    <property type="entry name" value="Znf_C2H2_type"/>
</dbReference>
<dbReference type="FunCoup" id="Q9U3S8">
    <property type="interactions" value="1270"/>
</dbReference>
<proteinExistence type="evidence at protein level"/>
<keyword evidence="10" id="KW-1185">Reference proteome</keyword>
<evidence type="ECO:0000313" key="11">
    <source>
        <dbReference type="WormBase" id="B0035.1b"/>
    </source>
</evidence>
<feature type="compositionally biased region" description="Basic and acidic residues" evidence="7">
    <location>
        <begin position="252"/>
        <end position="261"/>
    </location>
</feature>
<evidence type="ECO:0000256" key="2">
    <source>
        <dbReference type="ARBA" id="ARBA00022723"/>
    </source>
</evidence>
<organism evidence="9 10">
    <name type="scientific">Caenorhabditis elegans</name>
    <dbReference type="NCBI Taxonomy" id="6239"/>
    <lineage>
        <taxon>Eukaryota</taxon>
        <taxon>Metazoa</taxon>
        <taxon>Ecdysozoa</taxon>
        <taxon>Nematoda</taxon>
        <taxon>Chromadorea</taxon>
        <taxon>Rhabditida</taxon>
        <taxon>Rhabditina</taxon>
        <taxon>Rhabditomorpha</taxon>
        <taxon>Rhabditoidea</taxon>
        <taxon>Rhabditidae</taxon>
        <taxon>Peloderinae</taxon>
        <taxon>Caenorhabditis</taxon>
    </lineage>
</organism>
<dbReference type="InterPro" id="IPR003656">
    <property type="entry name" value="Znf_BED"/>
</dbReference>
<dbReference type="OMA" id="RTPPYEN"/>
<evidence type="ECO:0000256" key="5">
    <source>
        <dbReference type="ARBA" id="ARBA00023242"/>
    </source>
</evidence>
<feature type="region of interest" description="Disordered" evidence="7">
    <location>
        <begin position="89"/>
        <end position="112"/>
    </location>
</feature>
<feature type="compositionally biased region" description="Basic and acidic residues" evidence="7">
    <location>
        <begin position="208"/>
        <end position="217"/>
    </location>
</feature>